<name>A0A3G2T0L6_9GAMM</name>
<dbReference type="Proteomes" id="UP000279962">
    <property type="component" value="Chromosome"/>
</dbReference>
<dbReference type="RefSeq" id="WP_087552892.1">
    <property type="nucleotide sequence ID" value="NZ_CP033133.1"/>
</dbReference>
<evidence type="ECO:0000256" key="2">
    <source>
        <dbReference type="SAM" id="SignalP"/>
    </source>
</evidence>
<feature type="domain" description="Lysozyme inhibitor LprI-like N-terminal" evidence="3">
    <location>
        <begin position="22"/>
        <end position="113"/>
    </location>
</feature>
<evidence type="ECO:0000313" key="5">
    <source>
        <dbReference type="Proteomes" id="UP000279962"/>
    </source>
</evidence>
<dbReference type="EMBL" id="CP033133">
    <property type="protein sequence ID" value="AYO53477.1"/>
    <property type="molecule type" value="Genomic_DNA"/>
</dbReference>
<evidence type="ECO:0000256" key="1">
    <source>
        <dbReference type="SAM" id="Coils"/>
    </source>
</evidence>
<evidence type="ECO:0000259" key="3">
    <source>
        <dbReference type="Pfam" id="PF07007"/>
    </source>
</evidence>
<organism evidence="4 5">
    <name type="scientific">Acinetobacter wuhouensis</name>
    <dbReference type="NCBI Taxonomy" id="1879050"/>
    <lineage>
        <taxon>Bacteria</taxon>
        <taxon>Pseudomonadati</taxon>
        <taxon>Pseudomonadota</taxon>
        <taxon>Gammaproteobacteria</taxon>
        <taxon>Moraxellales</taxon>
        <taxon>Moraxellaceae</taxon>
        <taxon>Acinetobacter</taxon>
    </lineage>
</organism>
<reference evidence="4 5" key="1">
    <citation type="submission" date="2018-10" db="EMBL/GenBank/DDBJ databases">
        <title>The complete genome of Acinetobacter wuhouensis strain WCHAW010062.</title>
        <authorList>
            <person name="Hu Y."/>
            <person name="Long H."/>
            <person name="Feng Y."/>
            <person name="Zong Z."/>
        </authorList>
    </citation>
    <scope>NUCLEOTIDE SEQUENCE [LARGE SCALE GENOMIC DNA]</scope>
    <source>
        <strain evidence="4 5">WCHAW010062</strain>
    </source>
</reference>
<accession>A0A3G2T0L6</accession>
<keyword evidence="2" id="KW-0732">Signal</keyword>
<protein>
    <submittedName>
        <fullName evidence="4">DUF1311 domain-containing protein</fullName>
    </submittedName>
</protein>
<feature type="chain" id="PRO_5018317573" evidence="2">
    <location>
        <begin position="20"/>
        <end position="119"/>
    </location>
</feature>
<dbReference type="InterPro" id="IPR009739">
    <property type="entry name" value="LprI-like_N"/>
</dbReference>
<feature type="signal peptide" evidence="2">
    <location>
        <begin position="1"/>
        <end position="19"/>
    </location>
</feature>
<feature type="coiled-coil region" evidence="1">
    <location>
        <begin position="30"/>
        <end position="65"/>
    </location>
</feature>
<proteinExistence type="predicted"/>
<sequence length="119" mass="13885">MKFNFLIFSLCFIPTISFAQCNQQDQMSLYKCMEQQLKTDKAKMNKLYQQVYNQYDEKNKALLEKSQKAWLNYRIAQCDELMSNLTYGALGLASGFAHLDCQINSTAFRLKELKSLIEN</sequence>
<dbReference type="AlphaFoldDB" id="A0A3G2T0L6"/>
<gene>
    <name evidence="4" type="ORF">CDG68_07365</name>
</gene>
<evidence type="ECO:0000313" key="4">
    <source>
        <dbReference type="EMBL" id="AYO53477.1"/>
    </source>
</evidence>
<dbReference type="Pfam" id="PF07007">
    <property type="entry name" value="LprI"/>
    <property type="match status" value="1"/>
</dbReference>
<keyword evidence="1" id="KW-0175">Coiled coil</keyword>
<dbReference type="Gene3D" id="1.20.1270.180">
    <property type="match status" value="1"/>
</dbReference>